<dbReference type="RefSeq" id="WP_007576199.1">
    <property type="nucleotide sequence ID" value="NZ_BPTS01000002.1"/>
</dbReference>
<dbReference type="GO" id="GO:0046872">
    <property type="term" value="F:metal ion binding"/>
    <property type="evidence" value="ECO:0007669"/>
    <property type="project" value="UniProtKB-KW"/>
</dbReference>
<dbReference type="InterPro" id="IPR029052">
    <property type="entry name" value="Metallo-depent_PP-like"/>
</dbReference>
<dbReference type="OrthoDB" id="9780884at2"/>
<dbReference type="HOGENOM" id="CLU_025443_6_0_10"/>
<feature type="transmembrane region" description="Helical" evidence="3">
    <location>
        <begin position="37"/>
        <end position="56"/>
    </location>
</feature>
<sequence>MVRRIEGLLLVLILVPDIYIWLHYYRTRYLHNRMVRWLWWLPCVVMVVYTLSLGTIRDFAPANLTWINTYLCLFGLFIFPKALFAVCSGLGSAVRALFHLRYNYGHRVGLVMGGIGVAAYIYGLTFGVSSVVVKRADLSFRDLPEEFDGYRIVQISDLHVGTFDGWRRRILRAEIDSVRSQKDVDLVCFTGDIQNMRPEEVEKMMPELRRLPKMYSVLGNHDYAQYVKSTPAVARGMRQKLIALESQLGHVLLNSHIPVHRVFKDGRRSKTVIWLAGEENDGLPPFPSRANLKRTLRGIPDSAFVVMLQHDPSAWRRDILPHSKVQLTLSGHTHGGQMQVLGFRVTELIQQEDLGLYQDHGRYLYVNAGLGGFVPFRFNMPCEITVITLHRTK</sequence>
<keyword evidence="2" id="KW-0378">Hydrolase</keyword>
<evidence type="ECO:0000256" key="2">
    <source>
        <dbReference type="ARBA" id="ARBA00022801"/>
    </source>
</evidence>
<dbReference type="InterPro" id="IPR004843">
    <property type="entry name" value="Calcineurin-like_PHP"/>
</dbReference>
<dbReference type="GO" id="GO:0016020">
    <property type="term" value="C:membrane"/>
    <property type="evidence" value="ECO:0007669"/>
    <property type="project" value="GOC"/>
</dbReference>
<dbReference type="InterPro" id="IPR051158">
    <property type="entry name" value="Metallophosphoesterase_sf"/>
</dbReference>
<dbReference type="PANTHER" id="PTHR31302:SF31">
    <property type="entry name" value="PHOSPHODIESTERASE YAEI"/>
    <property type="match status" value="1"/>
</dbReference>
<keyword evidence="6" id="KW-1185">Reference proteome</keyword>
<accession>F8N5L3</accession>
<dbReference type="GO" id="GO:0008758">
    <property type="term" value="F:UDP-2,3-diacylglucosamine hydrolase activity"/>
    <property type="evidence" value="ECO:0007669"/>
    <property type="project" value="TreeGrafter"/>
</dbReference>
<dbReference type="EMBL" id="GL945017">
    <property type="protein sequence ID" value="EGN58171.1"/>
    <property type="molecule type" value="Genomic_DNA"/>
</dbReference>
<keyword evidence="3" id="KW-1133">Transmembrane helix</keyword>
<evidence type="ECO:0000259" key="4">
    <source>
        <dbReference type="Pfam" id="PF00149"/>
    </source>
</evidence>
<name>F8N5L3_9BACT</name>
<dbReference type="GO" id="GO:0009245">
    <property type="term" value="P:lipid A biosynthetic process"/>
    <property type="evidence" value="ECO:0007669"/>
    <property type="project" value="TreeGrafter"/>
</dbReference>
<evidence type="ECO:0000313" key="5">
    <source>
        <dbReference type="EMBL" id="EGN58171.1"/>
    </source>
</evidence>
<dbReference type="Pfam" id="PF00149">
    <property type="entry name" value="Metallophos"/>
    <property type="match status" value="1"/>
</dbReference>
<dbReference type="SUPFAM" id="SSF56300">
    <property type="entry name" value="Metallo-dependent phosphatases"/>
    <property type="match status" value="1"/>
</dbReference>
<dbReference type="Gene3D" id="3.60.21.10">
    <property type="match status" value="1"/>
</dbReference>
<protein>
    <submittedName>
        <fullName evidence="5">Metallophosphoesterase</fullName>
    </submittedName>
</protein>
<dbReference type="Proteomes" id="UP000002772">
    <property type="component" value="Unassembled WGS sequence"/>
</dbReference>
<keyword evidence="3" id="KW-0812">Transmembrane</keyword>
<evidence type="ECO:0000256" key="3">
    <source>
        <dbReference type="SAM" id="Phobius"/>
    </source>
</evidence>
<proteinExistence type="predicted"/>
<feature type="transmembrane region" description="Helical" evidence="3">
    <location>
        <begin position="110"/>
        <end position="133"/>
    </location>
</feature>
<dbReference type="eggNOG" id="COG1408">
    <property type="taxonomic scope" value="Bacteria"/>
</dbReference>
<feature type="transmembrane region" description="Helical" evidence="3">
    <location>
        <begin position="68"/>
        <end position="98"/>
    </location>
</feature>
<feature type="domain" description="Calcineurin-like phosphoesterase" evidence="4">
    <location>
        <begin position="151"/>
        <end position="335"/>
    </location>
</feature>
<organism evidence="5 6">
    <name type="scientific">Hallella multisaccharivorax DSM 17128</name>
    <dbReference type="NCBI Taxonomy" id="688246"/>
    <lineage>
        <taxon>Bacteria</taxon>
        <taxon>Pseudomonadati</taxon>
        <taxon>Bacteroidota</taxon>
        <taxon>Bacteroidia</taxon>
        <taxon>Bacteroidales</taxon>
        <taxon>Prevotellaceae</taxon>
        <taxon>Hallella</taxon>
    </lineage>
</organism>
<reference evidence="6" key="1">
    <citation type="journal article" date="2011" name="Stand. Genomic Sci.">
        <title>Non-contiguous finished genome sequence of the opportunistic oral pathogen Prevotella multisaccharivorax type strain (PPPA20).</title>
        <authorList>
            <person name="Pati A."/>
            <person name="Gronow S."/>
            <person name="Lu M."/>
            <person name="Lapidus A."/>
            <person name="Nolan M."/>
            <person name="Lucas S."/>
            <person name="Hammon N."/>
            <person name="Deshpande S."/>
            <person name="Cheng J.F."/>
            <person name="Tapia R."/>
            <person name="Han C."/>
            <person name="Goodwin L."/>
            <person name="Pitluck S."/>
            <person name="Liolios K."/>
            <person name="Pagani I."/>
            <person name="Mavromatis K."/>
            <person name="Mikhailova N."/>
            <person name="Huntemann M."/>
            <person name="Chen A."/>
            <person name="Palaniappan K."/>
            <person name="Land M."/>
            <person name="Hauser L."/>
            <person name="Detter J.C."/>
            <person name="Brambilla E.M."/>
            <person name="Rohde M."/>
            <person name="Goker M."/>
            <person name="Woyke T."/>
            <person name="Bristow J."/>
            <person name="Eisen J.A."/>
            <person name="Markowitz V."/>
            <person name="Hugenholtz P."/>
            <person name="Kyrpides N.C."/>
            <person name="Klenk H.P."/>
            <person name="Ivanova N."/>
        </authorList>
    </citation>
    <scope>NUCLEOTIDE SEQUENCE [LARGE SCALE GENOMIC DNA]</scope>
    <source>
        <strain evidence="6">DSM 17128</strain>
    </source>
</reference>
<gene>
    <name evidence="5" type="ORF">Premu_2825</name>
</gene>
<dbReference type="PANTHER" id="PTHR31302">
    <property type="entry name" value="TRANSMEMBRANE PROTEIN WITH METALLOPHOSPHOESTERASE DOMAIN-RELATED"/>
    <property type="match status" value="1"/>
</dbReference>
<keyword evidence="1" id="KW-0479">Metal-binding</keyword>
<feature type="transmembrane region" description="Helical" evidence="3">
    <location>
        <begin position="7"/>
        <end position="25"/>
    </location>
</feature>
<evidence type="ECO:0000313" key="6">
    <source>
        <dbReference type="Proteomes" id="UP000002772"/>
    </source>
</evidence>
<keyword evidence="3" id="KW-0472">Membrane</keyword>
<dbReference type="STRING" id="688246.Premu_2825"/>
<evidence type="ECO:0000256" key="1">
    <source>
        <dbReference type="ARBA" id="ARBA00022723"/>
    </source>
</evidence>
<dbReference type="AlphaFoldDB" id="F8N5L3"/>